<dbReference type="GO" id="GO:0031295">
    <property type="term" value="P:T cell costimulation"/>
    <property type="evidence" value="ECO:0007669"/>
    <property type="project" value="TreeGrafter"/>
</dbReference>
<dbReference type="GO" id="GO:0071222">
    <property type="term" value="P:cellular response to lipopolysaccharide"/>
    <property type="evidence" value="ECO:0007669"/>
    <property type="project" value="TreeGrafter"/>
</dbReference>
<dbReference type="PANTHER" id="PTHR25466">
    <property type="entry name" value="T-LYMPHOCYTE ACTIVATION ANTIGEN"/>
    <property type="match status" value="1"/>
</dbReference>
<dbReference type="InterPro" id="IPR003599">
    <property type="entry name" value="Ig_sub"/>
</dbReference>
<dbReference type="GO" id="GO:0007166">
    <property type="term" value="P:cell surface receptor signaling pathway"/>
    <property type="evidence" value="ECO:0007669"/>
    <property type="project" value="TreeGrafter"/>
</dbReference>
<keyword evidence="3" id="KW-0812">Transmembrane</keyword>
<dbReference type="GO" id="GO:0042130">
    <property type="term" value="P:negative regulation of T cell proliferation"/>
    <property type="evidence" value="ECO:0007669"/>
    <property type="project" value="TreeGrafter"/>
</dbReference>
<evidence type="ECO:0000256" key="2">
    <source>
        <dbReference type="ARBA" id="ARBA00022475"/>
    </source>
</evidence>
<dbReference type="GO" id="GO:0006955">
    <property type="term" value="P:immune response"/>
    <property type="evidence" value="ECO:0007669"/>
    <property type="project" value="TreeGrafter"/>
</dbReference>
<dbReference type="InterPro" id="IPR013783">
    <property type="entry name" value="Ig-like_fold"/>
</dbReference>
<dbReference type="InterPro" id="IPR003598">
    <property type="entry name" value="Ig_sub2"/>
</dbReference>
<evidence type="ECO:0000259" key="11">
    <source>
        <dbReference type="PROSITE" id="PS50835"/>
    </source>
</evidence>
<dbReference type="InterPro" id="IPR036179">
    <property type="entry name" value="Ig-like_dom_sf"/>
</dbReference>
<keyword evidence="8" id="KW-0675">Receptor</keyword>
<dbReference type="GO" id="GO:0042102">
    <property type="term" value="P:positive regulation of T cell proliferation"/>
    <property type="evidence" value="ECO:0007669"/>
    <property type="project" value="TreeGrafter"/>
</dbReference>
<keyword evidence="2" id="KW-1003">Cell membrane</keyword>
<dbReference type="GO" id="GO:0009897">
    <property type="term" value="C:external side of plasma membrane"/>
    <property type="evidence" value="ECO:0007669"/>
    <property type="project" value="TreeGrafter"/>
</dbReference>
<feature type="non-terminal residue" evidence="12">
    <location>
        <position position="254"/>
    </location>
</feature>
<dbReference type="AlphaFoldDB" id="A0AAD5ANB7"/>
<keyword evidence="6" id="KW-0472">Membrane</keyword>
<keyword evidence="4" id="KW-0732">Signal</keyword>
<reference evidence="12" key="1">
    <citation type="submission" date="2018-07" db="EMBL/GenBank/DDBJ databases">
        <title>Comparative genomics of catfishes provides insights into carnivory and benthic adaptation.</title>
        <authorList>
            <person name="Zhang Y."/>
            <person name="Wang D."/>
            <person name="Peng Z."/>
            <person name="Zheng S."/>
            <person name="Shao F."/>
            <person name="Tao W."/>
        </authorList>
    </citation>
    <scope>NUCLEOTIDE SEQUENCE</scope>
    <source>
        <strain evidence="12">Chongqing</strain>
    </source>
</reference>
<evidence type="ECO:0000313" key="12">
    <source>
        <dbReference type="EMBL" id="KAI5619653.1"/>
    </source>
</evidence>
<protein>
    <submittedName>
        <fullName evidence="12">Junctional adhesion molecule-like isoform X2</fullName>
    </submittedName>
</protein>
<evidence type="ECO:0000256" key="7">
    <source>
        <dbReference type="ARBA" id="ARBA00023157"/>
    </source>
</evidence>
<feature type="non-terminal residue" evidence="12">
    <location>
        <position position="1"/>
    </location>
</feature>
<gene>
    <name evidence="12" type="ORF">C0J50_20752</name>
</gene>
<organism evidence="12 13">
    <name type="scientific">Silurus asotus</name>
    <name type="common">Amur catfish</name>
    <name type="synonym">Parasilurus asotus</name>
    <dbReference type="NCBI Taxonomy" id="30991"/>
    <lineage>
        <taxon>Eukaryota</taxon>
        <taxon>Metazoa</taxon>
        <taxon>Chordata</taxon>
        <taxon>Craniata</taxon>
        <taxon>Vertebrata</taxon>
        <taxon>Euteleostomi</taxon>
        <taxon>Actinopterygii</taxon>
        <taxon>Neopterygii</taxon>
        <taxon>Teleostei</taxon>
        <taxon>Ostariophysi</taxon>
        <taxon>Siluriformes</taxon>
        <taxon>Siluridae</taxon>
        <taxon>Silurus</taxon>
    </lineage>
</organism>
<evidence type="ECO:0000313" key="13">
    <source>
        <dbReference type="Proteomes" id="UP001205998"/>
    </source>
</evidence>
<sequence length="254" mass="28664">GSTLFLFSLGFHVQGPSDPLTVQLGDSVMLPCFVKTPLPVGDLEVEWKRNDSGSLVHLWQNGESRPESQNQRYYERAHFFSKEVAHGNFSLLLTNVTREDAGVYKCVVHTNQHSNETLIEIMETERLIVSGGHVISAYAGEEITLNCSVESHIPSEMIEEVSWKTDEGILVLLYQNSTVQTESTHGRFKGRVEFFRTEDRNKGNFSMRLKDVRTEDKGLYICSAFSGNLSDNTTVEVQQLGFSSMHIWIIVLCI</sequence>
<dbReference type="InterPro" id="IPR051713">
    <property type="entry name" value="T-cell_Activation_Regulation"/>
</dbReference>
<dbReference type="SMART" id="SM00406">
    <property type="entry name" value="IGv"/>
    <property type="match status" value="2"/>
</dbReference>
<comment type="caution">
    <text evidence="12">The sequence shown here is derived from an EMBL/GenBank/DDBJ whole genome shotgun (WGS) entry which is preliminary data.</text>
</comment>
<dbReference type="Pfam" id="PF07686">
    <property type="entry name" value="V-set"/>
    <property type="match status" value="2"/>
</dbReference>
<accession>A0AAD5ANB7</accession>
<keyword evidence="13" id="KW-1185">Reference proteome</keyword>
<dbReference type="Gene3D" id="2.60.40.10">
    <property type="entry name" value="Immunoglobulins"/>
    <property type="match status" value="2"/>
</dbReference>
<dbReference type="SUPFAM" id="SSF48726">
    <property type="entry name" value="Immunoglobulin"/>
    <property type="match status" value="2"/>
</dbReference>
<evidence type="ECO:0000256" key="6">
    <source>
        <dbReference type="ARBA" id="ARBA00023136"/>
    </source>
</evidence>
<feature type="domain" description="Ig-like" evidence="11">
    <location>
        <begin position="140"/>
        <end position="238"/>
    </location>
</feature>
<keyword evidence="7" id="KW-1015">Disulfide bond</keyword>
<keyword evidence="9" id="KW-0325">Glycoprotein</keyword>
<evidence type="ECO:0000256" key="1">
    <source>
        <dbReference type="ARBA" id="ARBA00004251"/>
    </source>
</evidence>
<dbReference type="InterPro" id="IPR013106">
    <property type="entry name" value="Ig_V-set"/>
</dbReference>
<evidence type="ECO:0000256" key="3">
    <source>
        <dbReference type="ARBA" id="ARBA00022692"/>
    </source>
</evidence>
<evidence type="ECO:0000256" key="9">
    <source>
        <dbReference type="ARBA" id="ARBA00023180"/>
    </source>
</evidence>
<keyword evidence="5" id="KW-1133">Transmembrane helix</keyword>
<keyword evidence="10" id="KW-0393">Immunoglobulin domain</keyword>
<proteinExistence type="predicted"/>
<dbReference type="SMART" id="SM00408">
    <property type="entry name" value="IGc2"/>
    <property type="match status" value="2"/>
</dbReference>
<dbReference type="InterPro" id="IPR007110">
    <property type="entry name" value="Ig-like_dom"/>
</dbReference>
<dbReference type="PANTHER" id="PTHR25466:SF14">
    <property type="entry name" value="BUTYROPHILIN SUBFAMILY 2 MEMBER A2-LIKE-RELATED"/>
    <property type="match status" value="1"/>
</dbReference>
<dbReference type="PROSITE" id="PS50835">
    <property type="entry name" value="IG_LIKE"/>
    <property type="match status" value="2"/>
</dbReference>
<evidence type="ECO:0000256" key="5">
    <source>
        <dbReference type="ARBA" id="ARBA00022989"/>
    </source>
</evidence>
<evidence type="ECO:0000256" key="4">
    <source>
        <dbReference type="ARBA" id="ARBA00022729"/>
    </source>
</evidence>
<evidence type="ECO:0000256" key="8">
    <source>
        <dbReference type="ARBA" id="ARBA00023170"/>
    </source>
</evidence>
<dbReference type="FunFam" id="2.60.40.10:FF:000142">
    <property type="entry name" value="V-set domain-containing T-cell activation inhibitor 1"/>
    <property type="match status" value="1"/>
</dbReference>
<name>A0AAD5ANB7_SILAS</name>
<evidence type="ECO:0000256" key="10">
    <source>
        <dbReference type="ARBA" id="ARBA00023319"/>
    </source>
</evidence>
<dbReference type="EMBL" id="MU551664">
    <property type="protein sequence ID" value="KAI5619653.1"/>
    <property type="molecule type" value="Genomic_DNA"/>
</dbReference>
<dbReference type="Proteomes" id="UP001205998">
    <property type="component" value="Unassembled WGS sequence"/>
</dbReference>
<feature type="domain" description="Ig-like" evidence="11">
    <location>
        <begin position="25"/>
        <end position="122"/>
    </location>
</feature>
<comment type="subcellular location">
    <subcellularLocation>
        <location evidence="1">Cell membrane</location>
        <topology evidence="1">Single-pass type I membrane protein</topology>
    </subcellularLocation>
</comment>
<dbReference type="SMART" id="SM00409">
    <property type="entry name" value="IG"/>
    <property type="match status" value="2"/>
</dbReference>